<dbReference type="InParanoid" id="E4ZT60"/>
<accession>E4ZT60</accession>
<evidence type="ECO:0000313" key="2">
    <source>
        <dbReference type="Proteomes" id="UP000002668"/>
    </source>
</evidence>
<proteinExistence type="predicted"/>
<dbReference type="AlphaFoldDB" id="E4ZT60"/>
<dbReference type="Proteomes" id="UP000002668">
    <property type="component" value="Genome"/>
</dbReference>
<protein>
    <submittedName>
        <fullName evidence="1">Predicted protein</fullName>
    </submittedName>
</protein>
<name>E4ZT60_LEPMJ</name>
<sequence>MEGATFNHVVTWYPQDLVVGSVLGATAWSLPRPSEDPSDRGGWQKTPSLRHFFQGCRRCEIADMRTAQAGAR</sequence>
<evidence type="ECO:0000313" key="1">
    <source>
        <dbReference type="EMBL" id="CBX94491.1"/>
    </source>
</evidence>
<organism evidence="2">
    <name type="scientific">Leptosphaeria maculans (strain JN3 / isolate v23.1.3 / race Av1-4-5-6-7-8)</name>
    <name type="common">Blackleg fungus</name>
    <name type="synonym">Phoma lingam</name>
    <dbReference type="NCBI Taxonomy" id="985895"/>
    <lineage>
        <taxon>Eukaryota</taxon>
        <taxon>Fungi</taxon>
        <taxon>Dikarya</taxon>
        <taxon>Ascomycota</taxon>
        <taxon>Pezizomycotina</taxon>
        <taxon>Dothideomycetes</taxon>
        <taxon>Pleosporomycetidae</taxon>
        <taxon>Pleosporales</taxon>
        <taxon>Pleosporineae</taxon>
        <taxon>Leptosphaeriaceae</taxon>
        <taxon>Plenodomus</taxon>
        <taxon>Plenodomus lingam/Leptosphaeria maculans species complex</taxon>
    </lineage>
</organism>
<dbReference type="EMBL" id="FP929123">
    <property type="protein sequence ID" value="CBX94491.1"/>
    <property type="molecule type" value="Genomic_DNA"/>
</dbReference>
<dbReference type="HOGENOM" id="CLU_2722665_0_0_1"/>
<reference evidence="2" key="1">
    <citation type="journal article" date="2011" name="Nat. Commun.">
        <title>Effector diversification within compartments of the Leptosphaeria maculans genome affected by Repeat-Induced Point mutations.</title>
        <authorList>
            <person name="Rouxel T."/>
            <person name="Grandaubert J."/>
            <person name="Hane J.K."/>
            <person name="Hoede C."/>
            <person name="van de Wouw A.P."/>
            <person name="Couloux A."/>
            <person name="Dominguez V."/>
            <person name="Anthouard V."/>
            <person name="Bally P."/>
            <person name="Bourras S."/>
            <person name="Cozijnsen A.J."/>
            <person name="Ciuffetti L.M."/>
            <person name="Degrave A."/>
            <person name="Dilmaghani A."/>
            <person name="Duret L."/>
            <person name="Fudal I."/>
            <person name="Goodwin S.B."/>
            <person name="Gout L."/>
            <person name="Glaser N."/>
            <person name="Linglin J."/>
            <person name="Kema G.H.J."/>
            <person name="Lapalu N."/>
            <person name="Lawrence C.B."/>
            <person name="May K."/>
            <person name="Meyer M."/>
            <person name="Ollivier B."/>
            <person name="Poulain J."/>
            <person name="Schoch C.L."/>
            <person name="Simon A."/>
            <person name="Spatafora J.W."/>
            <person name="Stachowiak A."/>
            <person name="Turgeon B.G."/>
            <person name="Tyler B.M."/>
            <person name="Vincent D."/>
            <person name="Weissenbach J."/>
            <person name="Amselem J."/>
            <person name="Quesneville H."/>
            <person name="Oliver R.P."/>
            <person name="Wincker P."/>
            <person name="Balesdent M.-H."/>
            <person name="Howlett B.J."/>
        </authorList>
    </citation>
    <scope>NUCLEOTIDE SEQUENCE [LARGE SCALE GENOMIC DNA]</scope>
    <source>
        <strain evidence="2">JN3 / isolate v23.1.3 / race Av1-4-5-6-7-8</strain>
    </source>
</reference>
<keyword evidence="2" id="KW-1185">Reference proteome</keyword>
<gene>
    <name evidence="1" type="ORF">LEMA_P119820.1</name>
</gene>
<dbReference type="VEuPathDB" id="FungiDB:LEMA_P119820.1"/>